<feature type="transmembrane region" description="Helical" evidence="1">
    <location>
        <begin position="182"/>
        <end position="199"/>
    </location>
</feature>
<keyword evidence="1" id="KW-0472">Membrane</keyword>
<sequence length="205" mass="22488">MENSKYAEDLREIREMMSRSSRFISLSGLSGIIAGLLALGGAWLAYLIIYEPISTSDYSRIVLTRQTALELLAIAATVLVLSLLAGIYFTQRAARARNEKIWNVNSRRLLVNLAIPLITGGVVCLIFLFKGMLVVIAPLTLVFYGLALVNGSKYTLDEVRSLGIAEIILGIIALAFPGYGLLFWAVGFGILHILYGLIMKKRYGA</sequence>
<feature type="transmembrane region" description="Helical" evidence="1">
    <location>
        <begin position="69"/>
        <end position="89"/>
    </location>
</feature>
<evidence type="ECO:0000256" key="1">
    <source>
        <dbReference type="SAM" id="Phobius"/>
    </source>
</evidence>
<feature type="transmembrane region" description="Helical" evidence="1">
    <location>
        <begin position="159"/>
        <end position="176"/>
    </location>
</feature>
<proteinExistence type="predicted"/>
<keyword evidence="3" id="KW-1185">Reference proteome</keyword>
<keyword evidence="1" id="KW-0812">Transmembrane</keyword>
<dbReference type="RefSeq" id="WP_225696596.1">
    <property type="nucleotide sequence ID" value="NZ_JAIXNE010000001.1"/>
</dbReference>
<dbReference type="AlphaFoldDB" id="A0A9X1HM15"/>
<evidence type="ECO:0008006" key="4">
    <source>
        <dbReference type="Google" id="ProtNLM"/>
    </source>
</evidence>
<feature type="transmembrane region" description="Helical" evidence="1">
    <location>
        <begin position="135"/>
        <end position="152"/>
    </location>
</feature>
<gene>
    <name evidence="2" type="ORF">LDX50_01315</name>
</gene>
<name>A0A9X1HM15_9BACT</name>
<accession>A0A9X1HM15</accession>
<feature type="transmembrane region" description="Helical" evidence="1">
    <location>
        <begin position="109"/>
        <end position="129"/>
    </location>
</feature>
<dbReference type="Proteomes" id="UP001139409">
    <property type="component" value="Unassembled WGS sequence"/>
</dbReference>
<evidence type="ECO:0000313" key="3">
    <source>
        <dbReference type="Proteomes" id="UP001139409"/>
    </source>
</evidence>
<evidence type="ECO:0000313" key="2">
    <source>
        <dbReference type="EMBL" id="MCA6073480.1"/>
    </source>
</evidence>
<comment type="caution">
    <text evidence="2">The sequence shown here is derived from an EMBL/GenBank/DDBJ whole genome shotgun (WGS) entry which is preliminary data.</text>
</comment>
<reference evidence="2" key="1">
    <citation type="submission" date="2021-09" db="EMBL/GenBank/DDBJ databases">
        <title>Fulvivirga sp. isolated from coastal sediment.</title>
        <authorList>
            <person name="Yu H."/>
        </authorList>
    </citation>
    <scope>NUCLEOTIDE SEQUENCE</scope>
    <source>
        <strain evidence="2">1062</strain>
    </source>
</reference>
<dbReference type="EMBL" id="JAIXNE010000001">
    <property type="protein sequence ID" value="MCA6073480.1"/>
    <property type="molecule type" value="Genomic_DNA"/>
</dbReference>
<protein>
    <recommendedName>
        <fullName evidence="4">DUF973 family protein</fullName>
    </recommendedName>
</protein>
<organism evidence="2 3">
    <name type="scientific">Fulvivirga sedimenti</name>
    <dbReference type="NCBI Taxonomy" id="2879465"/>
    <lineage>
        <taxon>Bacteria</taxon>
        <taxon>Pseudomonadati</taxon>
        <taxon>Bacteroidota</taxon>
        <taxon>Cytophagia</taxon>
        <taxon>Cytophagales</taxon>
        <taxon>Fulvivirgaceae</taxon>
        <taxon>Fulvivirga</taxon>
    </lineage>
</organism>
<feature type="transmembrane region" description="Helical" evidence="1">
    <location>
        <begin position="23"/>
        <end position="49"/>
    </location>
</feature>
<keyword evidence="1" id="KW-1133">Transmembrane helix</keyword>